<protein>
    <submittedName>
        <fullName evidence="7">Transcriptional regulator of heat shock protein</fullName>
    </submittedName>
</protein>
<comment type="caution">
    <text evidence="7">The sequence shown here is derived from an EMBL/GenBank/DDBJ whole genome shotgun (WGS) entry which is preliminary data.</text>
</comment>
<dbReference type="Gene3D" id="3.30.450.40">
    <property type="match status" value="1"/>
</dbReference>
<evidence type="ECO:0000256" key="4">
    <source>
        <dbReference type="ARBA" id="ARBA00023163"/>
    </source>
</evidence>
<accession>A0A0G1MLC8</accession>
<evidence type="ECO:0000259" key="6">
    <source>
        <dbReference type="Pfam" id="PF08220"/>
    </source>
</evidence>
<dbReference type="AlphaFoldDB" id="A0A0G1MLC8"/>
<dbReference type="InterPro" id="IPR002571">
    <property type="entry name" value="HrcA"/>
</dbReference>
<dbReference type="SUPFAM" id="SSF46785">
    <property type="entry name" value="Winged helix' DNA-binding domain"/>
    <property type="match status" value="1"/>
</dbReference>
<evidence type="ECO:0000313" key="7">
    <source>
        <dbReference type="EMBL" id="KKT81587.1"/>
    </source>
</evidence>
<dbReference type="InterPro" id="IPR001034">
    <property type="entry name" value="DeoR_HTH"/>
</dbReference>
<feature type="domain" description="Heat-inducible transcription repressor HrcA C-terminal" evidence="5">
    <location>
        <begin position="73"/>
        <end position="223"/>
    </location>
</feature>
<dbReference type="InterPro" id="IPR021153">
    <property type="entry name" value="HrcA_C"/>
</dbReference>
<keyword evidence="1" id="KW-0678">Repressor</keyword>
<dbReference type="EMBL" id="LCJQ01000007">
    <property type="protein sequence ID" value="KKT81587.1"/>
    <property type="molecule type" value="Genomic_DNA"/>
</dbReference>
<keyword evidence="4" id="KW-0804">Transcription</keyword>
<sequence length="241" mass="27135">MSDLTERQKLLLKAIIELYVKGGEPVSSDLVEKSCDLGVSPATIRNDMVKLTEEGFLKQPHTSAGRTPTSQGFRLYINELMKEKEMSVVDEVSIKQQLMEQRSEFDKMVQSATRALAKKCGTMALSINDENVYYSGAANILDLPEFFDIDVTRFVLSMFDEFPILERILNKAQGVDPLHIIFGDETGYEYLRPTSFAFLNFETRRGNKGVIGVLGPDRLNFPVVLPYLRYIGDVLIQAGHV</sequence>
<evidence type="ECO:0000259" key="5">
    <source>
        <dbReference type="Pfam" id="PF01628"/>
    </source>
</evidence>
<evidence type="ECO:0000256" key="1">
    <source>
        <dbReference type="ARBA" id="ARBA00022491"/>
    </source>
</evidence>
<keyword evidence="3 7" id="KW-0346">Stress response</keyword>
<feature type="domain" description="HTH deoR-type" evidence="6">
    <location>
        <begin position="37"/>
        <end position="62"/>
    </location>
</feature>
<dbReference type="Pfam" id="PF01628">
    <property type="entry name" value="HrcA"/>
    <property type="match status" value="1"/>
</dbReference>
<dbReference type="InterPro" id="IPR029016">
    <property type="entry name" value="GAF-like_dom_sf"/>
</dbReference>
<evidence type="ECO:0000256" key="3">
    <source>
        <dbReference type="ARBA" id="ARBA00023016"/>
    </source>
</evidence>
<dbReference type="SUPFAM" id="SSF55781">
    <property type="entry name" value="GAF domain-like"/>
    <property type="match status" value="1"/>
</dbReference>
<dbReference type="Gene3D" id="1.10.10.10">
    <property type="entry name" value="Winged helix-like DNA-binding domain superfamily/Winged helix DNA-binding domain"/>
    <property type="match status" value="1"/>
</dbReference>
<dbReference type="PANTHER" id="PTHR34824:SF1">
    <property type="entry name" value="HEAT-INDUCIBLE TRANSCRIPTION REPRESSOR HRCA"/>
    <property type="match status" value="1"/>
</dbReference>
<dbReference type="GO" id="GO:0003700">
    <property type="term" value="F:DNA-binding transcription factor activity"/>
    <property type="evidence" value="ECO:0007669"/>
    <property type="project" value="InterPro"/>
</dbReference>
<dbReference type="InterPro" id="IPR036390">
    <property type="entry name" value="WH_DNA-bd_sf"/>
</dbReference>
<evidence type="ECO:0000313" key="8">
    <source>
        <dbReference type="Proteomes" id="UP000034595"/>
    </source>
</evidence>
<organism evidence="7 8">
    <name type="scientific">Candidatus Azambacteria bacterium GW2011_GWA1_44_9</name>
    <dbReference type="NCBI Taxonomy" id="1618610"/>
    <lineage>
        <taxon>Bacteria</taxon>
        <taxon>Candidatus Azamiibacteriota</taxon>
    </lineage>
</organism>
<dbReference type="Proteomes" id="UP000034595">
    <property type="component" value="Unassembled WGS sequence"/>
</dbReference>
<gene>
    <name evidence="7" type="ORF">UW78_C0007G0009</name>
</gene>
<reference evidence="7 8" key="1">
    <citation type="journal article" date="2015" name="Nature">
        <title>rRNA introns, odd ribosomes, and small enigmatic genomes across a large radiation of phyla.</title>
        <authorList>
            <person name="Brown C.T."/>
            <person name="Hug L.A."/>
            <person name="Thomas B.C."/>
            <person name="Sharon I."/>
            <person name="Castelle C.J."/>
            <person name="Singh A."/>
            <person name="Wilkins M.J."/>
            <person name="Williams K.H."/>
            <person name="Banfield J.F."/>
        </authorList>
    </citation>
    <scope>NUCLEOTIDE SEQUENCE [LARGE SCALE GENOMIC DNA]</scope>
</reference>
<evidence type="ECO:0000256" key="2">
    <source>
        <dbReference type="ARBA" id="ARBA00023015"/>
    </source>
</evidence>
<dbReference type="PANTHER" id="PTHR34824">
    <property type="entry name" value="HEAT-INDUCIBLE TRANSCRIPTION REPRESSOR HRCA"/>
    <property type="match status" value="1"/>
</dbReference>
<dbReference type="GO" id="GO:0045892">
    <property type="term" value="P:negative regulation of DNA-templated transcription"/>
    <property type="evidence" value="ECO:0007669"/>
    <property type="project" value="TreeGrafter"/>
</dbReference>
<keyword evidence="2" id="KW-0805">Transcription regulation</keyword>
<dbReference type="InterPro" id="IPR036388">
    <property type="entry name" value="WH-like_DNA-bd_sf"/>
</dbReference>
<dbReference type="GO" id="GO:0003677">
    <property type="term" value="F:DNA binding"/>
    <property type="evidence" value="ECO:0007669"/>
    <property type="project" value="InterPro"/>
</dbReference>
<dbReference type="PATRIC" id="fig|1618610.3.peg.393"/>
<dbReference type="Pfam" id="PF08220">
    <property type="entry name" value="HTH_DeoR"/>
    <property type="match status" value="1"/>
</dbReference>
<proteinExistence type="predicted"/>
<name>A0A0G1MLC8_9BACT</name>